<feature type="transmembrane region" description="Helical" evidence="5">
    <location>
        <begin position="125"/>
        <end position="141"/>
    </location>
</feature>
<dbReference type="PANTHER" id="PTHR37422">
    <property type="entry name" value="TEICHURONIC ACID BIOSYNTHESIS PROTEIN TUAE"/>
    <property type="match status" value="1"/>
</dbReference>
<feature type="transmembrane region" description="Helical" evidence="5">
    <location>
        <begin position="71"/>
        <end position="88"/>
    </location>
</feature>
<feature type="transmembrane region" description="Helical" evidence="5">
    <location>
        <begin position="242"/>
        <end position="259"/>
    </location>
</feature>
<dbReference type="Pfam" id="PF04932">
    <property type="entry name" value="Wzy_C"/>
    <property type="match status" value="1"/>
</dbReference>
<name>A0A679J975_9HYPH</name>
<dbReference type="EMBL" id="LR743504">
    <property type="protein sequence ID" value="CAA2102686.1"/>
    <property type="molecule type" value="Genomic_DNA"/>
</dbReference>
<feature type="transmembrane region" description="Helical" evidence="5">
    <location>
        <begin position="190"/>
        <end position="207"/>
    </location>
</feature>
<protein>
    <recommendedName>
        <fullName evidence="6">O-antigen ligase-related domain-containing protein</fullName>
    </recommendedName>
</protein>
<evidence type="ECO:0000256" key="2">
    <source>
        <dbReference type="ARBA" id="ARBA00022692"/>
    </source>
</evidence>
<evidence type="ECO:0000313" key="7">
    <source>
        <dbReference type="EMBL" id="CAA2102686.1"/>
    </source>
</evidence>
<gene>
    <name evidence="7" type="ORF">MBUL_01812</name>
</gene>
<evidence type="ECO:0000256" key="5">
    <source>
        <dbReference type="SAM" id="Phobius"/>
    </source>
</evidence>
<evidence type="ECO:0000256" key="4">
    <source>
        <dbReference type="ARBA" id="ARBA00023136"/>
    </source>
</evidence>
<feature type="transmembrane region" description="Helical" evidence="5">
    <location>
        <begin position="219"/>
        <end position="236"/>
    </location>
</feature>
<feature type="transmembrane region" description="Helical" evidence="5">
    <location>
        <begin position="271"/>
        <end position="289"/>
    </location>
</feature>
<comment type="subcellular location">
    <subcellularLocation>
        <location evidence="1">Membrane</location>
        <topology evidence="1">Multi-pass membrane protein</topology>
    </subcellularLocation>
</comment>
<feature type="transmembrane region" description="Helical" evidence="5">
    <location>
        <begin position="93"/>
        <end position="113"/>
    </location>
</feature>
<dbReference type="PANTHER" id="PTHR37422:SF21">
    <property type="entry name" value="EXOQ-LIKE PROTEIN"/>
    <property type="match status" value="1"/>
</dbReference>
<evidence type="ECO:0000256" key="1">
    <source>
        <dbReference type="ARBA" id="ARBA00004141"/>
    </source>
</evidence>
<accession>A0A679J975</accession>
<organism evidence="7">
    <name type="scientific">Methylobacterium bullatum</name>
    <dbReference type="NCBI Taxonomy" id="570505"/>
    <lineage>
        <taxon>Bacteria</taxon>
        <taxon>Pseudomonadati</taxon>
        <taxon>Pseudomonadota</taxon>
        <taxon>Alphaproteobacteria</taxon>
        <taxon>Hyphomicrobiales</taxon>
        <taxon>Methylobacteriaceae</taxon>
        <taxon>Methylobacterium</taxon>
    </lineage>
</organism>
<keyword evidence="4 5" id="KW-0472">Membrane</keyword>
<sequence>MLRPGAYPRAGWTGGMAAGGRWSASRAGVDMASAAPRRVSSGPLHTLGYALLALVIFFTCFTFMKPSPYDFLALPTIALWFLLGIRLYRSTILIVALLLIYLSAIVIALIPYLDEANSVEWTYQAIYLGLTGIFFVMFFSDETSDRVGFVLKAYLAGALFAAICGIFSYFDVLGEDVLFKMDGRASGVFQDPNLLGSFLILSVLYLIRRMLVGETRRNFLSATALLVLLACVFLSFSRGSWGACLLGICLTIGLTWATSPSRSIRRRIARLSALTVLVGALLIGGLLSMEGVSERFTDRAQVTKDYDEGETGRFGNQRRGIPMLIDRPLGFGPLRWRVVFDLEPHNSYIGGFANGGWLGGFAFVSIVLTSVFVGFRLCLKPSPYQGLAQIVFPALLMFFLQAFQIDIEKWRHVYMMLGMLWGLEAARVRWLSQQRSTT</sequence>
<reference evidence="7" key="1">
    <citation type="submission" date="2019-12" db="EMBL/GenBank/DDBJ databases">
        <authorList>
            <person name="Cremers G."/>
        </authorList>
    </citation>
    <scope>NUCLEOTIDE SEQUENCE</scope>
    <source>
        <strain evidence="7">Mbul1</strain>
    </source>
</reference>
<dbReference type="InterPro" id="IPR051533">
    <property type="entry name" value="WaaL-like"/>
</dbReference>
<feature type="domain" description="O-antigen ligase-related" evidence="6">
    <location>
        <begin position="224"/>
        <end position="364"/>
    </location>
</feature>
<dbReference type="AlphaFoldDB" id="A0A679J975"/>
<feature type="transmembrane region" description="Helical" evidence="5">
    <location>
        <begin position="47"/>
        <end position="65"/>
    </location>
</feature>
<evidence type="ECO:0000256" key="3">
    <source>
        <dbReference type="ARBA" id="ARBA00022989"/>
    </source>
</evidence>
<proteinExistence type="predicted"/>
<feature type="transmembrane region" description="Helical" evidence="5">
    <location>
        <begin position="386"/>
        <end position="405"/>
    </location>
</feature>
<dbReference type="InterPro" id="IPR007016">
    <property type="entry name" value="O-antigen_ligase-rel_domated"/>
</dbReference>
<evidence type="ECO:0000259" key="6">
    <source>
        <dbReference type="Pfam" id="PF04932"/>
    </source>
</evidence>
<keyword evidence="3 5" id="KW-1133">Transmembrane helix</keyword>
<keyword evidence="2 5" id="KW-0812">Transmembrane</keyword>
<feature type="transmembrane region" description="Helical" evidence="5">
    <location>
        <begin position="357"/>
        <end position="379"/>
    </location>
</feature>
<dbReference type="GO" id="GO:0016020">
    <property type="term" value="C:membrane"/>
    <property type="evidence" value="ECO:0007669"/>
    <property type="project" value="UniProtKB-SubCell"/>
</dbReference>
<feature type="transmembrane region" description="Helical" evidence="5">
    <location>
        <begin position="153"/>
        <end position="170"/>
    </location>
</feature>